<evidence type="ECO:0000313" key="1">
    <source>
        <dbReference type="EMBL" id="KAI4468447.1"/>
    </source>
</evidence>
<name>A0ACB9TNU7_HOLOL</name>
<evidence type="ECO:0000313" key="2">
    <source>
        <dbReference type="Proteomes" id="UP001056778"/>
    </source>
</evidence>
<comment type="caution">
    <text evidence="1">The sequence shown here is derived from an EMBL/GenBank/DDBJ whole genome shotgun (WGS) entry which is preliminary data.</text>
</comment>
<keyword evidence="2" id="KW-1185">Reference proteome</keyword>
<organism evidence="1 2">
    <name type="scientific">Holotrichia oblita</name>
    <name type="common">Chafer beetle</name>
    <dbReference type="NCBI Taxonomy" id="644536"/>
    <lineage>
        <taxon>Eukaryota</taxon>
        <taxon>Metazoa</taxon>
        <taxon>Ecdysozoa</taxon>
        <taxon>Arthropoda</taxon>
        <taxon>Hexapoda</taxon>
        <taxon>Insecta</taxon>
        <taxon>Pterygota</taxon>
        <taxon>Neoptera</taxon>
        <taxon>Endopterygota</taxon>
        <taxon>Coleoptera</taxon>
        <taxon>Polyphaga</taxon>
        <taxon>Scarabaeiformia</taxon>
        <taxon>Scarabaeidae</taxon>
        <taxon>Melolonthinae</taxon>
        <taxon>Holotrichia</taxon>
    </lineage>
</organism>
<accession>A0ACB9TNU7</accession>
<gene>
    <name evidence="1" type="ORF">MML48_2g00006633</name>
</gene>
<reference evidence="1" key="1">
    <citation type="submission" date="2022-04" db="EMBL/GenBank/DDBJ databases">
        <title>Chromosome-scale genome assembly of Holotrichia oblita Faldermann.</title>
        <authorList>
            <person name="Rongchong L."/>
        </authorList>
    </citation>
    <scope>NUCLEOTIDE SEQUENCE</scope>
    <source>
        <strain evidence="1">81SQS9</strain>
    </source>
</reference>
<protein>
    <submittedName>
        <fullName evidence="1">Uncharacterized protein</fullName>
    </submittedName>
</protein>
<proteinExistence type="predicted"/>
<sequence length="414" mass="46992">MHISDIATTNPILTKCTKMTEEGRKRHGMNGNTDGGAPIIKEEAPRNTYGQGGRLKFFKDGKFILELERAREGERVSWVSVNRKTFWPPQGTAASTPTYRQESSTSLSDDNSSIPSSPWQRDHSWKQSSPQKNISKQLVFSYKRPKKIRLGRSNKRRRPYDSSTENNFKVLSVEGINKNSECNIKVKKEKHPSSLQSIIQMLIDKSVSSTSPRMDMLVSPRKRILREMEKDKIAVEDLCQKRSRNKIQSTTVGWSGSIVKVGSPVNVNGVTEEVRSQRNNSYSITSLLADDRNVKRSPNNSPSHFSVMQSQYCTPPPEERWYSESVDKLRSIELSHPDKRSLSAFPHFSYVPQYVYPYPVYYPPGAYIRSGYNMAAPIYTAPPISLPIRPDAPSCSWAMEPSRDVEHRDENIAG</sequence>
<dbReference type="EMBL" id="CM043016">
    <property type="protein sequence ID" value="KAI4468447.1"/>
    <property type="molecule type" value="Genomic_DNA"/>
</dbReference>
<dbReference type="Proteomes" id="UP001056778">
    <property type="component" value="Chromosome 2"/>
</dbReference>